<feature type="domain" description="Rad21/Rec8-like protein C-terminal eukaryotic" evidence="5">
    <location>
        <begin position="606"/>
        <end position="632"/>
    </location>
</feature>
<comment type="subcellular location">
    <subcellularLocation>
        <location evidence="1">Nucleus</location>
    </subcellularLocation>
</comment>
<sequence length="674" mass="75840">MAATMHAKINRRKLDQIDIIRICEEILNPSVPMALRLSGILMGGVVIVYERKVRLLYGTLLFLLWYLSKLKSLAYIEINAAWKVKPAVDPTILPKGKTQAKWVSHTSLSLSLFSRSFLGFSKRFEAVTLPENQDIDLGDVEQSIDYSSKQTSTGFHHFAYFAMRLDTIDELTESFMESLREKEPNELHHQADIANITLDDPYDSHRADTGPYNHFERFDIEGDEETQFNIPSQEHIQIPTPICSPPAMQPEKDVNITISSTADDILVQHEEKQVDLSSVECGETRQPQHELQKRGPPRKRARRQAPFIMDDEQTMIPSNLYQSWLQDSSDISFRRPKIGKVNPKSTIKLAKLIELPPVALSCGLLGRDHVLYYPEPLLKLWMRSIQPPHDSPSGANTSPVGPPPSSSSPTHRQEYQDPPEFPMADFGTGVGPERLASTEKLRSDQPTGAEFPVHEFNLMFNEVGLTDPKAQTGSTPGTHARSFAFPSPDNGLDYFSNTSDSNSGRFNKKRPYSSSGQNGVGLESLDEENQWIHETAAHNFPVIDGQLQPGFKIPRRSQPVPTPEQELLVETARTQTQCPFVDEETETMTRNITLHLKTYFETPGAPQTESLNQLAYGMNRKQAAQLFYQTCVPLAPKLLMKNIDNFTVLATRNILKVQQKVPYGDIAISRGAKM</sequence>
<dbReference type="InterPro" id="IPR006910">
    <property type="entry name" value="Rad21_Rec8_N"/>
</dbReference>
<dbReference type="Pfam" id="PF04825">
    <property type="entry name" value="Rad21_Rec8_N"/>
    <property type="match status" value="1"/>
</dbReference>
<keyword evidence="8" id="KW-1185">Reference proteome</keyword>
<reference evidence="7" key="1">
    <citation type="submission" date="2022-04" db="EMBL/GenBank/DDBJ databases">
        <title>Carnegiea gigantea Genome sequencing and assembly v2.</title>
        <authorList>
            <person name="Copetti D."/>
            <person name="Sanderson M.J."/>
            <person name="Burquez A."/>
            <person name="Wojciechowski M.F."/>
        </authorList>
    </citation>
    <scope>NUCLEOTIDE SEQUENCE</scope>
    <source>
        <strain evidence="7">SGP5-SGP5p</strain>
        <tissue evidence="7">Aerial part</tissue>
    </source>
</reference>
<dbReference type="GO" id="GO:0008278">
    <property type="term" value="C:cohesin complex"/>
    <property type="evidence" value="ECO:0007669"/>
    <property type="project" value="InterPro"/>
</dbReference>
<feature type="compositionally biased region" description="Polar residues" evidence="4">
    <location>
        <begin position="495"/>
        <end position="505"/>
    </location>
</feature>
<dbReference type="EMBL" id="JAKOGI010000110">
    <property type="protein sequence ID" value="KAJ8443936.1"/>
    <property type="molecule type" value="Genomic_DNA"/>
</dbReference>
<feature type="region of interest" description="Disordered" evidence="4">
    <location>
        <begin position="388"/>
        <end position="432"/>
    </location>
</feature>
<accession>A0A9Q1KGM5</accession>
<feature type="region of interest" description="Disordered" evidence="4">
    <location>
        <begin position="276"/>
        <end position="302"/>
    </location>
</feature>
<evidence type="ECO:0000256" key="4">
    <source>
        <dbReference type="SAM" id="MobiDB-lite"/>
    </source>
</evidence>
<feature type="domain" description="Rad21/Rec8-like protein C-terminal eukaryotic" evidence="5">
    <location>
        <begin position="648"/>
        <end position="674"/>
    </location>
</feature>
<dbReference type="AlphaFoldDB" id="A0A9Q1KGM5"/>
<dbReference type="OrthoDB" id="10071381at2759"/>
<dbReference type="InterPro" id="IPR039781">
    <property type="entry name" value="Rad21/Rec8-like"/>
</dbReference>
<evidence type="ECO:0000256" key="3">
    <source>
        <dbReference type="ARBA" id="ARBA00023242"/>
    </source>
</evidence>
<dbReference type="GO" id="GO:0005634">
    <property type="term" value="C:nucleus"/>
    <property type="evidence" value="ECO:0007669"/>
    <property type="project" value="UniProtKB-SubCell"/>
</dbReference>
<dbReference type="SUPFAM" id="SSF46785">
    <property type="entry name" value="Winged helix' DNA-binding domain"/>
    <property type="match status" value="1"/>
</dbReference>
<protein>
    <submittedName>
        <fullName evidence="7">Uncharacterized protein</fullName>
    </submittedName>
</protein>
<comment type="caution">
    <text evidence="7">The sequence shown here is derived from an EMBL/GenBank/DDBJ whole genome shotgun (WGS) entry which is preliminary data.</text>
</comment>
<evidence type="ECO:0000259" key="5">
    <source>
        <dbReference type="Pfam" id="PF04824"/>
    </source>
</evidence>
<evidence type="ECO:0000256" key="1">
    <source>
        <dbReference type="ARBA" id="ARBA00004123"/>
    </source>
</evidence>
<feature type="domain" description="Rad21/Rec8-like protein N-terminal" evidence="6">
    <location>
        <begin position="1"/>
        <end position="58"/>
    </location>
</feature>
<evidence type="ECO:0000313" key="7">
    <source>
        <dbReference type="EMBL" id="KAJ8443936.1"/>
    </source>
</evidence>
<comment type="similarity">
    <text evidence="2">Belongs to the rad21 family.</text>
</comment>
<feature type="region of interest" description="Disordered" evidence="4">
    <location>
        <begin position="467"/>
        <end position="521"/>
    </location>
</feature>
<dbReference type="GO" id="GO:0051754">
    <property type="term" value="P:meiotic sister chromatid cohesion, centromeric"/>
    <property type="evidence" value="ECO:0007669"/>
    <property type="project" value="TreeGrafter"/>
</dbReference>
<dbReference type="Proteomes" id="UP001153076">
    <property type="component" value="Unassembled WGS sequence"/>
</dbReference>
<gene>
    <name evidence="7" type="ORF">Cgig2_032760</name>
</gene>
<evidence type="ECO:0000256" key="2">
    <source>
        <dbReference type="ARBA" id="ARBA00009870"/>
    </source>
</evidence>
<proteinExistence type="inferred from homology"/>
<name>A0A9Q1KGM5_9CARY</name>
<dbReference type="InterPro" id="IPR006909">
    <property type="entry name" value="Rad21/Rec8_C_eu"/>
</dbReference>
<dbReference type="PANTHER" id="PTHR12585">
    <property type="entry name" value="SCC1 / RAD21 FAMILY MEMBER"/>
    <property type="match status" value="1"/>
</dbReference>
<dbReference type="GO" id="GO:0003682">
    <property type="term" value="F:chromatin binding"/>
    <property type="evidence" value="ECO:0007669"/>
    <property type="project" value="TreeGrafter"/>
</dbReference>
<evidence type="ECO:0000259" key="6">
    <source>
        <dbReference type="Pfam" id="PF04825"/>
    </source>
</evidence>
<organism evidence="7 8">
    <name type="scientific">Carnegiea gigantea</name>
    <dbReference type="NCBI Taxonomy" id="171969"/>
    <lineage>
        <taxon>Eukaryota</taxon>
        <taxon>Viridiplantae</taxon>
        <taxon>Streptophyta</taxon>
        <taxon>Embryophyta</taxon>
        <taxon>Tracheophyta</taxon>
        <taxon>Spermatophyta</taxon>
        <taxon>Magnoliopsida</taxon>
        <taxon>eudicotyledons</taxon>
        <taxon>Gunneridae</taxon>
        <taxon>Pentapetalae</taxon>
        <taxon>Caryophyllales</taxon>
        <taxon>Cactineae</taxon>
        <taxon>Cactaceae</taxon>
        <taxon>Cactoideae</taxon>
        <taxon>Echinocereeae</taxon>
        <taxon>Carnegiea</taxon>
    </lineage>
</organism>
<dbReference type="InterPro" id="IPR036390">
    <property type="entry name" value="WH_DNA-bd_sf"/>
</dbReference>
<dbReference type="Pfam" id="PF04824">
    <property type="entry name" value="Rad21_Rec8"/>
    <property type="match status" value="2"/>
</dbReference>
<keyword evidence="3" id="KW-0539">Nucleus</keyword>
<dbReference type="PANTHER" id="PTHR12585:SF64">
    <property type="entry name" value="SISTER CHROMATID COHESION 1 PROTEIN 1"/>
    <property type="match status" value="1"/>
</dbReference>
<evidence type="ECO:0000313" key="8">
    <source>
        <dbReference type="Proteomes" id="UP001153076"/>
    </source>
</evidence>
<feature type="compositionally biased region" description="Basic and acidic residues" evidence="4">
    <location>
        <begin position="282"/>
        <end position="293"/>
    </location>
</feature>